<evidence type="ECO:0000313" key="4">
    <source>
        <dbReference type="EMBL" id="KEH26943.1"/>
    </source>
</evidence>
<reference evidence="4 6" key="1">
    <citation type="journal article" date="2011" name="Nature">
        <title>The Medicago genome provides insight into the evolution of rhizobial symbioses.</title>
        <authorList>
            <person name="Young N.D."/>
            <person name="Debelle F."/>
            <person name="Oldroyd G.E."/>
            <person name="Geurts R."/>
            <person name="Cannon S.B."/>
            <person name="Udvardi M.K."/>
            <person name="Benedito V.A."/>
            <person name="Mayer K.F."/>
            <person name="Gouzy J."/>
            <person name="Schoof H."/>
            <person name="Van de Peer Y."/>
            <person name="Proost S."/>
            <person name="Cook D.R."/>
            <person name="Meyers B.C."/>
            <person name="Spannagl M."/>
            <person name="Cheung F."/>
            <person name="De Mita S."/>
            <person name="Krishnakumar V."/>
            <person name="Gundlach H."/>
            <person name="Zhou S."/>
            <person name="Mudge J."/>
            <person name="Bharti A.K."/>
            <person name="Murray J.D."/>
            <person name="Naoumkina M.A."/>
            <person name="Rosen B."/>
            <person name="Silverstein K.A."/>
            <person name="Tang H."/>
            <person name="Rombauts S."/>
            <person name="Zhao P.X."/>
            <person name="Zhou P."/>
            <person name="Barbe V."/>
            <person name="Bardou P."/>
            <person name="Bechner M."/>
            <person name="Bellec A."/>
            <person name="Berger A."/>
            <person name="Berges H."/>
            <person name="Bidwell S."/>
            <person name="Bisseling T."/>
            <person name="Choisne N."/>
            <person name="Couloux A."/>
            <person name="Denny R."/>
            <person name="Deshpande S."/>
            <person name="Dai X."/>
            <person name="Doyle J.J."/>
            <person name="Dudez A.M."/>
            <person name="Farmer A.D."/>
            <person name="Fouteau S."/>
            <person name="Franken C."/>
            <person name="Gibelin C."/>
            <person name="Gish J."/>
            <person name="Goldstein S."/>
            <person name="Gonzalez A.J."/>
            <person name="Green P.J."/>
            <person name="Hallab A."/>
            <person name="Hartog M."/>
            <person name="Hua A."/>
            <person name="Humphray S.J."/>
            <person name="Jeong D.H."/>
            <person name="Jing Y."/>
            <person name="Jocker A."/>
            <person name="Kenton S.M."/>
            <person name="Kim D.J."/>
            <person name="Klee K."/>
            <person name="Lai H."/>
            <person name="Lang C."/>
            <person name="Lin S."/>
            <person name="Macmil S.L."/>
            <person name="Magdelenat G."/>
            <person name="Matthews L."/>
            <person name="McCorrison J."/>
            <person name="Monaghan E.L."/>
            <person name="Mun J.H."/>
            <person name="Najar F.Z."/>
            <person name="Nicholson C."/>
            <person name="Noirot C."/>
            <person name="O'Bleness M."/>
            <person name="Paule C.R."/>
            <person name="Poulain J."/>
            <person name="Prion F."/>
            <person name="Qin B."/>
            <person name="Qu C."/>
            <person name="Retzel E.F."/>
            <person name="Riddle C."/>
            <person name="Sallet E."/>
            <person name="Samain S."/>
            <person name="Samson N."/>
            <person name="Sanders I."/>
            <person name="Saurat O."/>
            <person name="Scarpelli C."/>
            <person name="Schiex T."/>
            <person name="Segurens B."/>
            <person name="Severin A.J."/>
            <person name="Sherrier D.J."/>
            <person name="Shi R."/>
            <person name="Sims S."/>
            <person name="Singer S.R."/>
            <person name="Sinharoy S."/>
            <person name="Sterck L."/>
            <person name="Viollet A."/>
            <person name="Wang B.B."/>
            <person name="Wang K."/>
            <person name="Wang M."/>
            <person name="Wang X."/>
            <person name="Warfsmann J."/>
            <person name="Weissenbach J."/>
            <person name="White D.D."/>
            <person name="White J.D."/>
            <person name="Wiley G.B."/>
            <person name="Wincker P."/>
            <person name="Xing Y."/>
            <person name="Yang L."/>
            <person name="Yao Z."/>
            <person name="Ying F."/>
            <person name="Zhai J."/>
            <person name="Zhou L."/>
            <person name="Zuber A."/>
            <person name="Denarie J."/>
            <person name="Dixon R.A."/>
            <person name="May G.D."/>
            <person name="Schwartz D.C."/>
            <person name="Rogers J."/>
            <person name="Quetier F."/>
            <person name="Town C.D."/>
            <person name="Roe B.A."/>
        </authorList>
    </citation>
    <scope>NUCLEOTIDE SEQUENCE [LARGE SCALE GENOMIC DNA]</scope>
    <source>
        <strain evidence="4">A17</strain>
        <strain evidence="5 6">cv. Jemalong A17</strain>
    </source>
</reference>
<reference evidence="5" key="3">
    <citation type="submission" date="2015-04" db="UniProtKB">
        <authorList>
            <consortium name="EnsemblPlants"/>
        </authorList>
    </citation>
    <scope>IDENTIFICATION</scope>
    <source>
        <strain evidence="5">cv. Jemalong A17</strain>
    </source>
</reference>
<dbReference type="HOGENOM" id="CLU_1534807_0_0_1"/>
<dbReference type="InterPro" id="IPR002885">
    <property type="entry name" value="PPR_rpt"/>
</dbReference>
<sequence>MELQGIQTDVVNLSILINCFCHLHQLNYAFSVLAKIFKFGYQPDTITMTTLMKGLCLSGQVRKALHFHDDVIEKGFKLDHVSYGTLINGLCKSGETRAALQVLEKIERLNVKPDVLILCKKGEMKKVSNALAVMIKQELNLMLLLNSSLMDGYFLVKEVNMATYIQNYASKGNDS</sequence>
<dbReference type="PANTHER" id="PTHR47941">
    <property type="entry name" value="PENTATRICOPEPTIDE REPEAT-CONTAINING PROTEIN 3, MITOCHONDRIAL"/>
    <property type="match status" value="1"/>
</dbReference>
<evidence type="ECO:0000256" key="1">
    <source>
        <dbReference type="ARBA" id="ARBA00007626"/>
    </source>
</evidence>
<dbReference type="InterPro" id="IPR011990">
    <property type="entry name" value="TPR-like_helical_dom_sf"/>
</dbReference>
<dbReference type="AlphaFoldDB" id="A0A072UD06"/>
<protein>
    <submittedName>
        <fullName evidence="4">Pentatricopeptide (PPR) repeat protein</fullName>
    </submittedName>
</protein>
<evidence type="ECO:0000256" key="2">
    <source>
        <dbReference type="ARBA" id="ARBA00022737"/>
    </source>
</evidence>
<keyword evidence="6" id="KW-1185">Reference proteome</keyword>
<dbReference type="Pfam" id="PF01535">
    <property type="entry name" value="PPR"/>
    <property type="match status" value="1"/>
</dbReference>
<comment type="similarity">
    <text evidence="1">Belongs to the PPR family. P subfamily.</text>
</comment>
<dbReference type="PROSITE" id="PS51375">
    <property type="entry name" value="PPR"/>
    <property type="match status" value="3"/>
</dbReference>
<dbReference type="Proteomes" id="UP000002051">
    <property type="component" value="Chromosome 6"/>
</dbReference>
<reference evidence="4 6" key="2">
    <citation type="journal article" date="2014" name="BMC Genomics">
        <title>An improved genome release (version Mt4.0) for the model legume Medicago truncatula.</title>
        <authorList>
            <person name="Tang H."/>
            <person name="Krishnakumar V."/>
            <person name="Bidwell S."/>
            <person name="Rosen B."/>
            <person name="Chan A."/>
            <person name="Zhou S."/>
            <person name="Gentzbittel L."/>
            <person name="Childs K.L."/>
            <person name="Yandell M."/>
            <person name="Gundlach H."/>
            <person name="Mayer K.F."/>
            <person name="Schwartz D.C."/>
            <person name="Town C.D."/>
        </authorList>
    </citation>
    <scope>GENOME REANNOTATION</scope>
    <source>
        <strain evidence="4">A17</strain>
        <strain evidence="5 6">cv. Jemalong A17</strain>
    </source>
</reference>
<dbReference type="EMBL" id="CM001222">
    <property type="protein sequence ID" value="KEH26943.1"/>
    <property type="molecule type" value="Genomic_DNA"/>
</dbReference>
<name>A0A072UD06_MEDTR</name>
<dbReference type="Gene3D" id="1.25.40.10">
    <property type="entry name" value="Tetratricopeptide repeat domain"/>
    <property type="match status" value="1"/>
</dbReference>
<proteinExistence type="inferred from homology"/>
<dbReference type="EnsemblPlants" id="KEH26943">
    <property type="protein sequence ID" value="KEH26943"/>
    <property type="gene ID" value="MTR_6g080140"/>
</dbReference>
<evidence type="ECO:0000313" key="6">
    <source>
        <dbReference type="Proteomes" id="UP000002051"/>
    </source>
</evidence>
<organism evidence="4 6">
    <name type="scientific">Medicago truncatula</name>
    <name type="common">Barrel medic</name>
    <name type="synonym">Medicago tribuloides</name>
    <dbReference type="NCBI Taxonomy" id="3880"/>
    <lineage>
        <taxon>Eukaryota</taxon>
        <taxon>Viridiplantae</taxon>
        <taxon>Streptophyta</taxon>
        <taxon>Embryophyta</taxon>
        <taxon>Tracheophyta</taxon>
        <taxon>Spermatophyta</taxon>
        <taxon>Magnoliopsida</taxon>
        <taxon>eudicotyledons</taxon>
        <taxon>Gunneridae</taxon>
        <taxon>Pentapetalae</taxon>
        <taxon>rosids</taxon>
        <taxon>fabids</taxon>
        <taxon>Fabales</taxon>
        <taxon>Fabaceae</taxon>
        <taxon>Papilionoideae</taxon>
        <taxon>50 kb inversion clade</taxon>
        <taxon>NPAAA clade</taxon>
        <taxon>Hologalegina</taxon>
        <taxon>IRL clade</taxon>
        <taxon>Trifolieae</taxon>
        <taxon>Medicago</taxon>
    </lineage>
</organism>
<feature type="repeat" description="PPR" evidence="3">
    <location>
        <begin position="44"/>
        <end position="78"/>
    </location>
</feature>
<accession>A0A072UD06</accession>
<feature type="repeat" description="PPR" evidence="3">
    <location>
        <begin position="9"/>
        <end position="43"/>
    </location>
</feature>
<evidence type="ECO:0000256" key="3">
    <source>
        <dbReference type="PROSITE-ProRule" id="PRU00708"/>
    </source>
</evidence>
<gene>
    <name evidence="4" type="ordered locus">MTR_6g080140</name>
</gene>
<dbReference type="Pfam" id="PF13041">
    <property type="entry name" value="PPR_2"/>
    <property type="match status" value="1"/>
</dbReference>
<keyword evidence="2" id="KW-0677">Repeat</keyword>
<dbReference type="NCBIfam" id="TIGR00756">
    <property type="entry name" value="PPR"/>
    <property type="match status" value="2"/>
</dbReference>
<evidence type="ECO:0000313" key="5">
    <source>
        <dbReference type="EnsemblPlants" id="KEH26943"/>
    </source>
</evidence>
<feature type="repeat" description="PPR" evidence="3">
    <location>
        <begin position="79"/>
        <end position="113"/>
    </location>
</feature>